<dbReference type="SUPFAM" id="SSF48371">
    <property type="entry name" value="ARM repeat"/>
    <property type="match status" value="1"/>
</dbReference>
<reference evidence="3" key="1">
    <citation type="submission" date="2017-04" db="EMBL/GenBank/DDBJ databases">
        <title>Plasmodium gonderi genome.</title>
        <authorList>
            <person name="Arisue N."/>
            <person name="Honma H."/>
            <person name="Kawai S."/>
            <person name="Tougan T."/>
            <person name="Tanabe K."/>
            <person name="Horii T."/>
        </authorList>
    </citation>
    <scope>NUCLEOTIDE SEQUENCE [LARGE SCALE GENOMIC DNA]</scope>
    <source>
        <strain evidence="3">ATCC 30045</strain>
    </source>
</reference>
<feature type="transmembrane region" description="Helical" evidence="1">
    <location>
        <begin position="421"/>
        <end position="442"/>
    </location>
</feature>
<dbReference type="InterPro" id="IPR016024">
    <property type="entry name" value="ARM-type_fold"/>
</dbReference>
<dbReference type="AlphaFoldDB" id="A0A1Y1JI40"/>
<dbReference type="OrthoDB" id="371589at2759"/>
<keyword evidence="1" id="KW-1133">Transmembrane helix</keyword>
<comment type="caution">
    <text evidence="2">The sequence shown here is derived from an EMBL/GenBank/DDBJ whole genome shotgun (WGS) entry which is preliminary data.</text>
</comment>
<feature type="transmembrane region" description="Helical" evidence="1">
    <location>
        <begin position="50"/>
        <end position="71"/>
    </location>
</feature>
<dbReference type="OMA" id="VQDENYS"/>
<dbReference type="GeneID" id="39748910"/>
<keyword evidence="1" id="KW-0812">Transmembrane</keyword>
<name>A0A1Y1JI40_PLAGO</name>
<keyword evidence="3" id="KW-1185">Reference proteome</keyword>
<accession>A0A1Y1JI40</accession>
<dbReference type="Proteomes" id="UP000195521">
    <property type="component" value="Unassembled WGS sequence"/>
</dbReference>
<dbReference type="RefSeq" id="XP_028544765.1">
    <property type="nucleotide sequence ID" value="XM_028688964.1"/>
</dbReference>
<evidence type="ECO:0000256" key="1">
    <source>
        <dbReference type="SAM" id="Phobius"/>
    </source>
</evidence>
<feature type="transmembrane region" description="Helical" evidence="1">
    <location>
        <begin position="351"/>
        <end position="372"/>
    </location>
</feature>
<evidence type="ECO:0000313" key="2">
    <source>
        <dbReference type="EMBL" id="GAW82176.1"/>
    </source>
</evidence>
<dbReference type="EMBL" id="BDQF01000013">
    <property type="protein sequence ID" value="GAW82176.1"/>
    <property type="molecule type" value="Genomic_DNA"/>
</dbReference>
<gene>
    <name evidence="2" type="ORF">PGO_121700</name>
</gene>
<sequence length="463" mass="55409">MNKGMQNSCRTLFSVFKKNVKNFAQRNKNAEYDMIKTVIRREKEVKFKNIFLGVSLINMTMFIFTLSNYFVKNEKDYYDNMDIGIIDHVALNEFISSMGVNNLPIYLKNKFFNKLVKNIQDEEYSFKENALLGLLEIFYKNKNAYAEIIRENYVEHLNLIKYIFEELQKGKNLEYTKKKIFSSILFYYIKYSDNNLSLPYDYIQELVNNPNLFHNLDQREDIISYLLLKIAKNEKNISEIYENEKEFIEMYTKRSDKMKLSISEDEMEKKKSSYMPIIQYLILQKKDRIEDDKSMWNFYYTIKKSNENYNKQECLILFQNYFDKINCSFYIETSGMTLKKNNSSNIMNKIYLKYFENTIIYTFFFSFVLHNINAKEYTMKNYLFAAKDIFRSIYTNCIINAILLIQKSVTQNMNMCTYENIGISTSFLFNVLNSLAFSFSLYKCKYALAPLLFSQIVKDNFFL</sequence>
<organism evidence="2 3">
    <name type="scientific">Plasmodium gonderi</name>
    <dbReference type="NCBI Taxonomy" id="77519"/>
    <lineage>
        <taxon>Eukaryota</taxon>
        <taxon>Sar</taxon>
        <taxon>Alveolata</taxon>
        <taxon>Apicomplexa</taxon>
        <taxon>Aconoidasida</taxon>
        <taxon>Haemosporida</taxon>
        <taxon>Plasmodiidae</taxon>
        <taxon>Plasmodium</taxon>
        <taxon>Plasmodium (Plasmodium)</taxon>
    </lineage>
</organism>
<proteinExistence type="predicted"/>
<evidence type="ECO:0000313" key="3">
    <source>
        <dbReference type="Proteomes" id="UP000195521"/>
    </source>
</evidence>
<keyword evidence="1" id="KW-0472">Membrane</keyword>
<protein>
    <submittedName>
        <fullName evidence="2">Uncharacterized protein</fullName>
    </submittedName>
</protein>